<protein>
    <submittedName>
        <fullName evidence="2">Uncharacterized protein</fullName>
    </submittedName>
</protein>
<dbReference type="EMBL" id="JPPY01000097">
    <property type="protein sequence ID" value="KND35203.1"/>
    <property type="molecule type" value="Genomic_DNA"/>
</dbReference>
<evidence type="ECO:0000313" key="3">
    <source>
        <dbReference type="Proteomes" id="UP000037151"/>
    </source>
</evidence>
<reference evidence="3" key="1">
    <citation type="submission" date="2014-07" db="EMBL/GenBank/DDBJ databases">
        <title>Genome sequencing of plant-pathogenic Streptomyces species.</title>
        <authorList>
            <person name="Harrison J."/>
            <person name="Sapp M."/>
            <person name="Thwaites R."/>
            <person name="Studholme D.J."/>
        </authorList>
    </citation>
    <scope>NUCLEOTIDE SEQUENCE [LARGE SCALE GENOMIC DNA]</scope>
    <source>
        <strain evidence="3">NCPPB 4445</strain>
    </source>
</reference>
<comment type="caution">
    <text evidence="2">The sequence shown here is derived from an EMBL/GenBank/DDBJ whole genome shotgun (WGS) entry which is preliminary data.</text>
</comment>
<sequence length="135" mass="14728">MAGIPGGYNYSTPPPSSRSPKRLEAGWGQRIAWTLPVWGTFGLFLWIPFLYLALRRGLPSDWTACAAFLTYEAAVWTWLIALEDGVGDGVFGFVLLFGTAMGTALLLFAAFDPKSRQAPPARYGAPAPYAHPYGR</sequence>
<name>A0A0L0KBL2_9ACTN</name>
<dbReference type="RefSeq" id="WP_050371165.1">
    <property type="nucleotide sequence ID" value="NZ_KQ257818.1"/>
</dbReference>
<feature type="transmembrane region" description="Helical" evidence="1">
    <location>
        <begin position="91"/>
        <end position="111"/>
    </location>
</feature>
<proteinExistence type="predicted"/>
<dbReference type="PATRIC" id="fig|42234.21.peg.3102"/>
<keyword evidence="1" id="KW-1133">Transmembrane helix</keyword>
<keyword evidence="1" id="KW-0472">Membrane</keyword>
<dbReference type="AlphaFoldDB" id="A0A0L0KBL2"/>
<keyword evidence="1" id="KW-0812">Transmembrane</keyword>
<dbReference type="OrthoDB" id="4239150at2"/>
<feature type="transmembrane region" description="Helical" evidence="1">
    <location>
        <begin position="61"/>
        <end position="79"/>
    </location>
</feature>
<evidence type="ECO:0000313" key="2">
    <source>
        <dbReference type="EMBL" id="KND35203.1"/>
    </source>
</evidence>
<evidence type="ECO:0000256" key="1">
    <source>
        <dbReference type="SAM" id="Phobius"/>
    </source>
</evidence>
<organism evidence="2 3">
    <name type="scientific">Streptomyces acidiscabies</name>
    <dbReference type="NCBI Taxonomy" id="42234"/>
    <lineage>
        <taxon>Bacteria</taxon>
        <taxon>Bacillati</taxon>
        <taxon>Actinomycetota</taxon>
        <taxon>Actinomycetes</taxon>
        <taxon>Kitasatosporales</taxon>
        <taxon>Streptomycetaceae</taxon>
        <taxon>Streptomyces</taxon>
    </lineage>
</organism>
<feature type="transmembrane region" description="Helical" evidence="1">
    <location>
        <begin position="31"/>
        <end position="54"/>
    </location>
</feature>
<gene>
    <name evidence="2" type="ORF">IQ63_15055</name>
</gene>
<dbReference type="Proteomes" id="UP000037151">
    <property type="component" value="Unassembled WGS sequence"/>
</dbReference>
<accession>A0A0L0KBL2</accession>